<reference evidence="1 2" key="1">
    <citation type="submission" date="2024-01" db="EMBL/GenBank/DDBJ databases">
        <title>A draft genome for the cacao thread blight pathogen Marasmiellus scandens.</title>
        <authorList>
            <person name="Baruah I.K."/>
            <person name="Leung J."/>
            <person name="Bukari Y."/>
            <person name="Amoako-Attah I."/>
            <person name="Meinhardt L.W."/>
            <person name="Bailey B.A."/>
            <person name="Cohen S.P."/>
        </authorList>
    </citation>
    <scope>NUCLEOTIDE SEQUENCE [LARGE SCALE GENOMIC DNA]</scope>
    <source>
        <strain evidence="1 2">GH-19</strain>
    </source>
</reference>
<dbReference type="Proteomes" id="UP001498398">
    <property type="component" value="Unassembled WGS sequence"/>
</dbReference>
<keyword evidence="2" id="KW-1185">Reference proteome</keyword>
<gene>
    <name evidence="1" type="ORF">VKT23_017484</name>
</gene>
<name>A0ABR1IWA9_9AGAR</name>
<evidence type="ECO:0000313" key="1">
    <source>
        <dbReference type="EMBL" id="KAK7439556.1"/>
    </source>
</evidence>
<dbReference type="EMBL" id="JBANRG010000072">
    <property type="protein sequence ID" value="KAK7439556.1"/>
    <property type="molecule type" value="Genomic_DNA"/>
</dbReference>
<comment type="caution">
    <text evidence="1">The sequence shown here is derived from an EMBL/GenBank/DDBJ whole genome shotgun (WGS) entry which is preliminary data.</text>
</comment>
<organism evidence="1 2">
    <name type="scientific">Marasmiellus scandens</name>
    <dbReference type="NCBI Taxonomy" id="2682957"/>
    <lineage>
        <taxon>Eukaryota</taxon>
        <taxon>Fungi</taxon>
        <taxon>Dikarya</taxon>
        <taxon>Basidiomycota</taxon>
        <taxon>Agaricomycotina</taxon>
        <taxon>Agaricomycetes</taxon>
        <taxon>Agaricomycetidae</taxon>
        <taxon>Agaricales</taxon>
        <taxon>Marasmiineae</taxon>
        <taxon>Omphalotaceae</taxon>
        <taxon>Marasmiellus</taxon>
    </lineage>
</organism>
<protein>
    <submittedName>
        <fullName evidence="1">Uncharacterized protein</fullName>
    </submittedName>
</protein>
<sequence>MTARAHAHRYQEECVLLQEEMRRIRETYQYEAKVWAVRGAVTETKDASGVVKRFVDESPEAVEGRKAYAGYQMFVRLSMAAVCTKAWSKLPQNFLSGVGAIRLDDDVYDFV</sequence>
<evidence type="ECO:0000313" key="2">
    <source>
        <dbReference type="Proteomes" id="UP001498398"/>
    </source>
</evidence>
<proteinExistence type="predicted"/>
<accession>A0ABR1IWA9</accession>